<evidence type="ECO:0000313" key="5">
    <source>
        <dbReference type="Proteomes" id="UP000654075"/>
    </source>
</evidence>
<dbReference type="Proteomes" id="UP000654075">
    <property type="component" value="Unassembled WGS sequence"/>
</dbReference>
<dbReference type="SMART" id="SM00343">
    <property type="entry name" value="ZnF_C2HC"/>
    <property type="match status" value="2"/>
</dbReference>
<dbReference type="SUPFAM" id="SSF57756">
    <property type="entry name" value="Retrovirus zinc finger-like domains"/>
    <property type="match status" value="1"/>
</dbReference>
<dbReference type="Pfam" id="PF00098">
    <property type="entry name" value="zf-CCHC"/>
    <property type="match status" value="1"/>
</dbReference>
<keyword evidence="1" id="KW-0479">Metal-binding</keyword>
<keyword evidence="1" id="KW-0862">Zinc</keyword>
<evidence type="ECO:0000313" key="4">
    <source>
        <dbReference type="EMBL" id="CAE8625585.1"/>
    </source>
</evidence>
<evidence type="ECO:0000256" key="2">
    <source>
        <dbReference type="SAM" id="MobiDB-lite"/>
    </source>
</evidence>
<keyword evidence="1" id="KW-0863">Zinc-finger</keyword>
<feature type="domain" description="CCHC-type" evidence="3">
    <location>
        <begin position="375"/>
        <end position="390"/>
    </location>
</feature>
<sequence length="509" mass="56728">MTAVCRAATVCAMSIAKQWQLAVNLLDTQSPYQHAQSPYQHGIADPWFAASVDKTSLPREPIDEECLIYMVEGSPPEPRGRSRRRVSMEDSDDGDATVQELAHRLMRLGSALATEQAQRSHEQRQLAEALRQVASQHQGTEAGGAVTAALDLKQLEPMKYAGKEAEFPTFSIKPASYLCKGCPELETLLEHALQATTVLRNSAMDEKQVQLSKQVCYALTMLCEGEALKLIQSCGKGESMEAWRQLHHEGKPRVTTQKTADLVEILEFKFTTDLVRSVLALDVKIKEYQEKHGKTLDCDTLVSSVLSHVPNRAVRKRLLENAERYATWEDVKADVLNLCRIESLVDSQAQQLRQTSHQEPAPMEIGMVHCPQGPCYRCGGAGHIARDCPSPEEETAGPSCCDFCGGRGHDEQGCWEKREASVLAHKRREEKKKEKGKGKGKGKGFGKINAVEDEAQPKPEPEGEDAQISTLESAGTMFGEWCQKRRQHVPEIVKRLPETVKRSERDWVF</sequence>
<dbReference type="InterPro" id="IPR036875">
    <property type="entry name" value="Znf_CCHC_sf"/>
</dbReference>
<dbReference type="PROSITE" id="PS50158">
    <property type="entry name" value="ZF_CCHC"/>
    <property type="match status" value="1"/>
</dbReference>
<protein>
    <recommendedName>
        <fullName evidence="3">CCHC-type domain-containing protein</fullName>
    </recommendedName>
</protein>
<dbReference type="Gene3D" id="4.10.60.10">
    <property type="entry name" value="Zinc finger, CCHC-type"/>
    <property type="match status" value="1"/>
</dbReference>
<name>A0A813GKF3_POLGL</name>
<dbReference type="GO" id="GO:0008270">
    <property type="term" value="F:zinc ion binding"/>
    <property type="evidence" value="ECO:0007669"/>
    <property type="project" value="UniProtKB-KW"/>
</dbReference>
<keyword evidence="5" id="KW-1185">Reference proteome</keyword>
<evidence type="ECO:0000256" key="1">
    <source>
        <dbReference type="PROSITE-ProRule" id="PRU00047"/>
    </source>
</evidence>
<comment type="caution">
    <text evidence="4">The sequence shown here is derived from an EMBL/GenBank/DDBJ whole genome shotgun (WGS) entry which is preliminary data.</text>
</comment>
<accession>A0A813GKF3</accession>
<gene>
    <name evidence="4" type="ORF">PGLA1383_LOCUS42575</name>
</gene>
<feature type="compositionally biased region" description="Basic residues" evidence="2">
    <location>
        <begin position="425"/>
        <end position="444"/>
    </location>
</feature>
<feature type="region of interest" description="Disordered" evidence="2">
    <location>
        <begin position="72"/>
        <end position="96"/>
    </location>
</feature>
<evidence type="ECO:0000259" key="3">
    <source>
        <dbReference type="PROSITE" id="PS50158"/>
    </source>
</evidence>
<organism evidence="4 5">
    <name type="scientific">Polarella glacialis</name>
    <name type="common">Dinoflagellate</name>
    <dbReference type="NCBI Taxonomy" id="89957"/>
    <lineage>
        <taxon>Eukaryota</taxon>
        <taxon>Sar</taxon>
        <taxon>Alveolata</taxon>
        <taxon>Dinophyceae</taxon>
        <taxon>Suessiales</taxon>
        <taxon>Suessiaceae</taxon>
        <taxon>Polarella</taxon>
    </lineage>
</organism>
<dbReference type="EMBL" id="CAJNNV010028728">
    <property type="protein sequence ID" value="CAE8625585.1"/>
    <property type="molecule type" value="Genomic_DNA"/>
</dbReference>
<reference evidence="4" key="1">
    <citation type="submission" date="2021-02" db="EMBL/GenBank/DDBJ databases">
        <authorList>
            <person name="Dougan E. K."/>
            <person name="Rhodes N."/>
            <person name="Thang M."/>
            <person name="Chan C."/>
        </authorList>
    </citation>
    <scope>NUCLEOTIDE SEQUENCE</scope>
</reference>
<dbReference type="GO" id="GO:0003676">
    <property type="term" value="F:nucleic acid binding"/>
    <property type="evidence" value="ECO:0007669"/>
    <property type="project" value="InterPro"/>
</dbReference>
<dbReference type="AlphaFoldDB" id="A0A813GKF3"/>
<feature type="region of interest" description="Disordered" evidence="2">
    <location>
        <begin position="425"/>
        <end position="472"/>
    </location>
</feature>
<proteinExistence type="predicted"/>
<dbReference type="InterPro" id="IPR001878">
    <property type="entry name" value="Znf_CCHC"/>
</dbReference>